<feature type="compositionally biased region" description="Basic and acidic residues" evidence="1">
    <location>
        <begin position="24"/>
        <end position="56"/>
    </location>
</feature>
<evidence type="ECO:0000256" key="1">
    <source>
        <dbReference type="SAM" id="MobiDB-lite"/>
    </source>
</evidence>
<feature type="region of interest" description="Disordered" evidence="1">
    <location>
        <begin position="1"/>
        <end position="56"/>
    </location>
</feature>
<sequence length="56" mass="6516">MKTQTNFKTTRTGKGNTVLNKNNLDSRESTENMFKGEDITHNKKEIRSENKKKDTK</sequence>
<accession>A0A4U9VT34</accession>
<dbReference type="STRING" id="1123265.GCA_000686625_02389"/>
<gene>
    <name evidence="2" type="ORF">ABTW24_15425</name>
    <name evidence="3" type="ORF">NCTC11429_04145</name>
</gene>
<dbReference type="Proteomes" id="UP001566204">
    <property type="component" value="Unassembled WGS sequence"/>
</dbReference>
<evidence type="ECO:0000313" key="4">
    <source>
        <dbReference type="Proteomes" id="UP000308196"/>
    </source>
</evidence>
<dbReference type="EMBL" id="JBEOQB010000004">
    <property type="protein sequence ID" value="MEZ0452987.1"/>
    <property type="molecule type" value="Genomic_DNA"/>
</dbReference>
<protein>
    <submittedName>
        <fullName evidence="3">Uncharacterized protein</fullName>
    </submittedName>
</protein>
<proteinExistence type="predicted"/>
<dbReference type="EMBL" id="LR590484">
    <property type="protein sequence ID" value="VTR50626.1"/>
    <property type="molecule type" value="Genomic_DNA"/>
</dbReference>
<reference evidence="2 5" key="2">
    <citation type="submission" date="2024-06" db="EMBL/GenBank/DDBJ databases">
        <title>Soil Sphingobacterium thalpophilum.</title>
        <authorList>
            <person name="Yang J."/>
            <person name="Li J."/>
        </authorList>
    </citation>
    <scope>NUCLEOTIDE SEQUENCE [LARGE SCALE GENOMIC DNA]</scope>
    <source>
        <strain evidence="2 5">22g91tb</strain>
    </source>
</reference>
<reference evidence="3 4" key="1">
    <citation type="submission" date="2019-05" db="EMBL/GenBank/DDBJ databases">
        <authorList>
            <consortium name="Pathogen Informatics"/>
        </authorList>
    </citation>
    <scope>NUCLEOTIDE SEQUENCE [LARGE SCALE GENOMIC DNA]</scope>
    <source>
        <strain evidence="3 4">NCTC11429</strain>
    </source>
</reference>
<dbReference type="AlphaFoldDB" id="A0A4U9VT34"/>
<feature type="compositionally biased region" description="Polar residues" evidence="1">
    <location>
        <begin position="1"/>
        <end position="23"/>
    </location>
</feature>
<dbReference type="Proteomes" id="UP000308196">
    <property type="component" value="Chromosome"/>
</dbReference>
<dbReference type="RefSeq" id="WP_160169482.1">
    <property type="nucleotide sequence ID" value="NZ_CP141191.1"/>
</dbReference>
<organism evidence="3 4">
    <name type="scientific">Sphingobacterium thalpophilum</name>
    <dbReference type="NCBI Taxonomy" id="259"/>
    <lineage>
        <taxon>Bacteria</taxon>
        <taxon>Pseudomonadati</taxon>
        <taxon>Bacteroidota</taxon>
        <taxon>Sphingobacteriia</taxon>
        <taxon>Sphingobacteriales</taxon>
        <taxon>Sphingobacteriaceae</taxon>
        <taxon>Sphingobacterium</taxon>
    </lineage>
</organism>
<evidence type="ECO:0000313" key="2">
    <source>
        <dbReference type="EMBL" id="MEZ0452987.1"/>
    </source>
</evidence>
<dbReference type="GeneID" id="78465839"/>
<keyword evidence="5" id="KW-1185">Reference proteome</keyword>
<name>A0A4U9VT34_9SPHI</name>
<dbReference type="KEGG" id="stha:NCTC11429_04145"/>
<evidence type="ECO:0000313" key="3">
    <source>
        <dbReference type="EMBL" id="VTR50626.1"/>
    </source>
</evidence>
<evidence type="ECO:0000313" key="5">
    <source>
        <dbReference type="Proteomes" id="UP001566204"/>
    </source>
</evidence>